<gene>
    <name evidence="2" type="ORF">EJ04DRAFT_514969</name>
</gene>
<evidence type="ECO:0000256" key="1">
    <source>
        <dbReference type="SAM" id="Coils"/>
    </source>
</evidence>
<protein>
    <submittedName>
        <fullName evidence="2">Uncharacterized protein</fullName>
    </submittedName>
</protein>
<accession>A0A9P4QTV3</accession>
<dbReference type="PANTHER" id="PTHR28058">
    <property type="entry name" value="37S RIBOSOMAL PROTEIN MRP51, MITOCHONDRIAL"/>
    <property type="match status" value="1"/>
</dbReference>
<evidence type="ECO:0000313" key="3">
    <source>
        <dbReference type="Proteomes" id="UP000799444"/>
    </source>
</evidence>
<dbReference type="Pfam" id="PF11709">
    <property type="entry name" value="Mit_ribos_Mrp51"/>
    <property type="match status" value="1"/>
</dbReference>
<feature type="coiled-coil region" evidence="1">
    <location>
        <begin position="498"/>
        <end position="529"/>
    </location>
</feature>
<reference evidence="2" key="1">
    <citation type="journal article" date="2020" name="Stud. Mycol.">
        <title>101 Dothideomycetes genomes: a test case for predicting lifestyles and emergence of pathogens.</title>
        <authorList>
            <person name="Haridas S."/>
            <person name="Albert R."/>
            <person name="Binder M."/>
            <person name="Bloem J."/>
            <person name="Labutti K."/>
            <person name="Salamov A."/>
            <person name="Andreopoulos B."/>
            <person name="Baker S."/>
            <person name="Barry K."/>
            <person name="Bills G."/>
            <person name="Bluhm B."/>
            <person name="Cannon C."/>
            <person name="Castanera R."/>
            <person name="Culley D."/>
            <person name="Daum C."/>
            <person name="Ezra D."/>
            <person name="Gonzalez J."/>
            <person name="Henrissat B."/>
            <person name="Kuo A."/>
            <person name="Liang C."/>
            <person name="Lipzen A."/>
            <person name="Lutzoni F."/>
            <person name="Magnuson J."/>
            <person name="Mondo S."/>
            <person name="Nolan M."/>
            <person name="Ohm R."/>
            <person name="Pangilinan J."/>
            <person name="Park H.-J."/>
            <person name="Ramirez L."/>
            <person name="Alfaro M."/>
            <person name="Sun H."/>
            <person name="Tritt A."/>
            <person name="Yoshinaga Y."/>
            <person name="Zwiers L.-H."/>
            <person name="Turgeon B."/>
            <person name="Goodwin S."/>
            <person name="Spatafora J."/>
            <person name="Crous P."/>
            <person name="Grigoriev I."/>
        </authorList>
    </citation>
    <scope>NUCLEOTIDE SEQUENCE</scope>
    <source>
        <strain evidence="2">CBS 125425</strain>
    </source>
</reference>
<keyword evidence="3" id="KW-1185">Reference proteome</keyword>
<proteinExistence type="predicted"/>
<dbReference type="GO" id="GO:0003735">
    <property type="term" value="F:structural constituent of ribosome"/>
    <property type="evidence" value="ECO:0007669"/>
    <property type="project" value="TreeGrafter"/>
</dbReference>
<dbReference type="PANTHER" id="PTHR28058:SF1">
    <property type="entry name" value="SMALL RIBOSOMAL SUBUNIT PROTEIN BS1M"/>
    <property type="match status" value="1"/>
</dbReference>
<name>A0A9P4QTV3_9PLEO</name>
<dbReference type="AlphaFoldDB" id="A0A9P4QTV3"/>
<dbReference type="OrthoDB" id="3913595at2759"/>
<dbReference type="GO" id="GO:0070124">
    <property type="term" value="P:mitochondrial translational initiation"/>
    <property type="evidence" value="ECO:0007669"/>
    <property type="project" value="TreeGrafter"/>
</dbReference>
<organism evidence="2 3">
    <name type="scientific">Polyplosphaeria fusca</name>
    <dbReference type="NCBI Taxonomy" id="682080"/>
    <lineage>
        <taxon>Eukaryota</taxon>
        <taxon>Fungi</taxon>
        <taxon>Dikarya</taxon>
        <taxon>Ascomycota</taxon>
        <taxon>Pezizomycotina</taxon>
        <taxon>Dothideomycetes</taxon>
        <taxon>Pleosporomycetidae</taxon>
        <taxon>Pleosporales</taxon>
        <taxon>Tetraplosphaeriaceae</taxon>
        <taxon>Polyplosphaeria</taxon>
    </lineage>
</organism>
<dbReference type="EMBL" id="ML996208">
    <property type="protein sequence ID" value="KAF2730841.1"/>
    <property type="molecule type" value="Genomic_DNA"/>
</dbReference>
<evidence type="ECO:0000313" key="2">
    <source>
        <dbReference type="EMBL" id="KAF2730841.1"/>
    </source>
</evidence>
<dbReference type="Proteomes" id="UP000799444">
    <property type="component" value="Unassembled WGS sequence"/>
</dbReference>
<sequence length="531" mass="58195">MSLSRQSLSPGANLLRNSRLFSLPNPLPRPSVAETSGVGIVRVSESATLPYPTHQAIATTHASLARGDWGLKRPLPARSHVLQTSNPVVKIKQLDTIEQVTDFDSAADHVRTREKWAEMNVPIMRGRHDQSSVVAGSQKSAFEPVADISAYDSDEALDEAGRYLKALAKAAAQRGENQASFEPIPRSTAPVVPTRRWKHEGPWLPGMSADEFTSYLTDQLSARRTEFNQYLTEFVKNEMYNGRRAAEAQSGSVPLDAAEAELYLTKKEVEWSTFTPGDVERGIRALRAECATDPLNSRLVKRLIVPFLRLAPMVMKNVQYSSDPNVGKYKFDEDHAPASTHPSAGLGYLRSKAYLTNHPILGPQEKSTPIQARVIQARKTNKVVMGHAKLGVGGFVADDDYSGVSNAPGRMLDVDMIDIDTEGGAKKWVEPLNASISPDGRVLLKVARRAGAEVSVARGWLEDRPPVREATKMDNGNDLLKTLAAVGKGTPTATKTANEFKVRRVMSAIEQIEQANREAEQAATRDAEKKQ</sequence>
<dbReference type="GO" id="GO:0005763">
    <property type="term" value="C:mitochondrial small ribosomal subunit"/>
    <property type="evidence" value="ECO:0007669"/>
    <property type="project" value="TreeGrafter"/>
</dbReference>
<comment type="caution">
    <text evidence="2">The sequence shown here is derived from an EMBL/GenBank/DDBJ whole genome shotgun (WGS) entry which is preliminary data.</text>
</comment>
<keyword evidence="1" id="KW-0175">Coiled coil</keyword>
<dbReference type="InterPro" id="IPR016712">
    <property type="entry name" value="Rbsml_bS1m-like"/>
</dbReference>